<evidence type="ECO:0000313" key="2">
    <source>
        <dbReference type="EMBL" id="CAI4047970.1"/>
    </source>
</evidence>
<sequence length="107" mass="12044">MQNSQDYFYAQRSSQQQQQGQAPSTLRTVTMAEFRRVPLPPMAEAPMLSSQNSTSSSASASASSLEMWEKDLEERLSSIDHDMNNNKFGSGELKSMFHQGKVEDMDF</sequence>
<proteinExistence type="predicted"/>
<evidence type="ECO:0000313" key="3">
    <source>
        <dbReference type="Proteomes" id="UP001162090"/>
    </source>
</evidence>
<dbReference type="AlphaFoldDB" id="A0AA35J407"/>
<dbReference type="EMBL" id="OX365924">
    <property type="protein sequence ID" value="CAI4047970.1"/>
    <property type="molecule type" value="Genomic_DNA"/>
</dbReference>
<gene>
    <name evidence="2" type="primary">SUVC13G0810</name>
    <name evidence="2" type="ORF">SUVC_13G0810</name>
</gene>
<evidence type="ECO:0000256" key="1">
    <source>
        <dbReference type="SAM" id="MobiDB-lite"/>
    </source>
</evidence>
<organism evidence="2 3">
    <name type="scientific">Saccharomyces uvarum</name>
    <name type="common">Yeast</name>
    <name type="synonym">Saccharomyces bayanus var. uvarum</name>
    <dbReference type="NCBI Taxonomy" id="230603"/>
    <lineage>
        <taxon>Eukaryota</taxon>
        <taxon>Fungi</taxon>
        <taxon>Dikarya</taxon>
        <taxon>Ascomycota</taxon>
        <taxon>Saccharomycotina</taxon>
        <taxon>Saccharomycetes</taxon>
        <taxon>Saccharomycetales</taxon>
        <taxon>Saccharomycetaceae</taxon>
        <taxon>Saccharomyces</taxon>
    </lineage>
</organism>
<accession>A0AA35J407</accession>
<protein>
    <submittedName>
        <fullName evidence="2">Uncharacterized protein</fullName>
    </submittedName>
</protein>
<feature type="region of interest" description="Disordered" evidence="1">
    <location>
        <begin position="1"/>
        <end position="66"/>
    </location>
</feature>
<feature type="compositionally biased region" description="Low complexity" evidence="1">
    <location>
        <begin position="49"/>
        <end position="64"/>
    </location>
</feature>
<feature type="compositionally biased region" description="Low complexity" evidence="1">
    <location>
        <begin position="11"/>
        <end position="21"/>
    </location>
</feature>
<name>A0AA35J407_SACUV</name>
<dbReference type="Proteomes" id="UP001162090">
    <property type="component" value="Chromosome 13"/>
</dbReference>
<reference evidence="2" key="1">
    <citation type="submission" date="2022-10" db="EMBL/GenBank/DDBJ databases">
        <authorList>
            <person name="Byrne P K."/>
        </authorList>
    </citation>
    <scope>NUCLEOTIDE SEQUENCE</scope>
    <source>
        <strain evidence="2">CBS7001</strain>
    </source>
</reference>